<dbReference type="GO" id="GO:0030288">
    <property type="term" value="C:outer membrane-bounded periplasmic space"/>
    <property type="evidence" value="ECO:0007669"/>
    <property type="project" value="TreeGrafter"/>
</dbReference>
<feature type="domain" description="Solute-binding protein family 3/N-terminal" evidence="5">
    <location>
        <begin position="54"/>
        <end position="278"/>
    </location>
</feature>
<comment type="similarity">
    <text evidence="1">Belongs to the bacterial solute-binding protein 3 family.</text>
</comment>
<feature type="signal peptide" evidence="4">
    <location>
        <begin position="1"/>
        <end position="23"/>
    </location>
</feature>
<protein>
    <submittedName>
        <fullName evidence="6">Glutamate ABC transporter substrate-binding protein</fullName>
    </submittedName>
</protein>
<dbReference type="KEGG" id="nmes:H9L09_17495"/>
<evidence type="ECO:0000256" key="2">
    <source>
        <dbReference type="ARBA" id="ARBA00022448"/>
    </source>
</evidence>
<dbReference type="Proteomes" id="UP000515947">
    <property type="component" value="Chromosome"/>
</dbReference>
<dbReference type="EMBL" id="CP060713">
    <property type="protein sequence ID" value="QNN52258.1"/>
    <property type="molecule type" value="Genomic_DNA"/>
</dbReference>
<dbReference type="PROSITE" id="PS51257">
    <property type="entry name" value="PROKAR_LIPOPROTEIN"/>
    <property type="match status" value="1"/>
</dbReference>
<dbReference type="AlphaFoldDB" id="A0A7G9R9I3"/>
<feature type="chain" id="PRO_5039101747" evidence="4">
    <location>
        <begin position="24"/>
        <end position="292"/>
    </location>
</feature>
<dbReference type="InterPro" id="IPR051455">
    <property type="entry name" value="Bact_solute-bind_prot3"/>
</dbReference>
<evidence type="ECO:0000259" key="5">
    <source>
        <dbReference type="SMART" id="SM00062"/>
    </source>
</evidence>
<dbReference type="GO" id="GO:0006865">
    <property type="term" value="P:amino acid transport"/>
    <property type="evidence" value="ECO:0007669"/>
    <property type="project" value="TreeGrafter"/>
</dbReference>
<reference evidence="6 7" key="1">
    <citation type="submission" date="2020-08" db="EMBL/GenBank/DDBJ databases">
        <title>Genome sequence of Nocardioides mesophilus KACC 16243T.</title>
        <authorList>
            <person name="Hyun D.-W."/>
            <person name="Bae J.-W."/>
        </authorList>
    </citation>
    <scope>NUCLEOTIDE SEQUENCE [LARGE SCALE GENOMIC DNA]</scope>
    <source>
        <strain evidence="6 7">KACC 16243</strain>
    </source>
</reference>
<gene>
    <name evidence="6" type="ORF">H9L09_17495</name>
</gene>
<dbReference type="Pfam" id="PF00497">
    <property type="entry name" value="SBP_bac_3"/>
    <property type="match status" value="1"/>
</dbReference>
<dbReference type="CDD" id="cd13690">
    <property type="entry name" value="PBP2_GluB"/>
    <property type="match status" value="1"/>
</dbReference>
<evidence type="ECO:0000313" key="7">
    <source>
        <dbReference type="Proteomes" id="UP000515947"/>
    </source>
</evidence>
<evidence type="ECO:0000256" key="1">
    <source>
        <dbReference type="ARBA" id="ARBA00010333"/>
    </source>
</evidence>
<dbReference type="PANTHER" id="PTHR30085:SF6">
    <property type="entry name" value="ABC TRANSPORTER GLUTAMINE-BINDING PROTEIN GLNH"/>
    <property type="match status" value="1"/>
</dbReference>
<evidence type="ECO:0000313" key="6">
    <source>
        <dbReference type="EMBL" id="QNN52258.1"/>
    </source>
</evidence>
<keyword evidence="3 4" id="KW-0732">Signal</keyword>
<evidence type="ECO:0000256" key="3">
    <source>
        <dbReference type="ARBA" id="ARBA00022729"/>
    </source>
</evidence>
<sequence>MRFKRTKAAFAAAGLALTLAACGGDGGGSTDVKVADNPEFDSGTTMAKLSDAGKITIGVKFDQPGIGFLAPGADAPEGFDVEMGRIIAAQLGIDDSNIEWKETVSDNREPYIKDGTVDLVLASYSITDERRQVVGQAGPYYVTGQQLLVREEDKDSITTPEDAKGKKVCSVTGSTSLQRMVDEYGADPVPFATYSECVDQLENGTVDAVTTDGAILLGYAAEDPDKLEVVGEPFSEEKYGIGFKKGDEAMCTFLQDAIKKSFDDGTWAKAFESTLGESGVETPEPPTVDSTC</sequence>
<proteinExistence type="inferred from homology"/>
<dbReference type="PANTHER" id="PTHR30085">
    <property type="entry name" value="AMINO ACID ABC TRANSPORTER PERMEASE"/>
    <property type="match status" value="1"/>
</dbReference>
<keyword evidence="2" id="KW-0813">Transport</keyword>
<evidence type="ECO:0000256" key="4">
    <source>
        <dbReference type="SAM" id="SignalP"/>
    </source>
</evidence>
<accession>A0A7G9R9I3</accession>
<name>A0A7G9R9I3_9ACTN</name>
<dbReference type="GO" id="GO:0005576">
    <property type="term" value="C:extracellular region"/>
    <property type="evidence" value="ECO:0007669"/>
    <property type="project" value="TreeGrafter"/>
</dbReference>
<dbReference type="Gene3D" id="3.40.190.10">
    <property type="entry name" value="Periplasmic binding protein-like II"/>
    <property type="match status" value="2"/>
</dbReference>
<dbReference type="SUPFAM" id="SSF53850">
    <property type="entry name" value="Periplasmic binding protein-like II"/>
    <property type="match status" value="1"/>
</dbReference>
<organism evidence="6 7">
    <name type="scientific">Nocardioides mesophilus</name>
    <dbReference type="NCBI Taxonomy" id="433659"/>
    <lineage>
        <taxon>Bacteria</taxon>
        <taxon>Bacillati</taxon>
        <taxon>Actinomycetota</taxon>
        <taxon>Actinomycetes</taxon>
        <taxon>Propionibacteriales</taxon>
        <taxon>Nocardioidaceae</taxon>
        <taxon>Nocardioides</taxon>
    </lineage>
</organism>
<dbReference type="RefSeq" id="WP_187578100.1">
    <property type="nucleotide sequence ID" value="NZ_CP060713.1"/>
</dbReference>
<dbReference type="SMART" id="SM00062">
    <property type="entry name" value="PBPb"/>
    <property type="match status" value="1"/>
</dbReference>
<keyword evidence="7" id="KW-1185">Reference proteome</keyword>
<dbReference type="InterPro" id="IPR001638">
    <property type="entry name" value="Solute-binding_3/MltF_N"/>
</dbReference>